<accession>A0A1F5PY29</accession>
<evidence type="ECO:0008006" key="3">
    <source>
        <dbReference type="Google" id="ProtNLM"/>
    </source>
</evidence>
<evidence type="ECO:0000313" key="1">
    <source>
        <dbReference type="EMBL" id="OGE94764.1"/>
    </source>
</evidence>
<reference evidence="1 2" key="1">
    <citation type="journal article" date="2016" name="Nat. Commun.">
        <title>Thousands of microbial genomes shed light on interconnected biogeochemical processes in an aquifer system.</title>
        <authorList>
            <person name="Anantharaman K."/>
            <person name="Brown C.T."/>
            <person name="Hug L.A."/>
            <person name="Sharon I."/>
            <person name="Castelle C.J."/>
            <person name="Probst A.J."/>
            <person name="Thomas B.C."/>
            <person name="Singh A."/>
            <person name="Wilkins M.J."/>
            <person name="Karaoz U."/>
            <person name="Brodie E.L."/>
            <person name="Williams K.H."/>
            <person name="Hubbard S.S."/>
            <person name="Banfield J.F."/>
        </authorList>
    </citation>
    <scope>NUCLEOTIDE SEQUENCE [LARGE SCALE GENOMIC DNA]</scope>
</reference>
<name>A0A1F5PY29_9BACT</name>
<dbReference type="InterPro" id="IPR019270">
    <property type="entry name" value="DUF2283"/>
</dbReference>
<comment type="caution">
    <text evidence="1">The sequence shown here is derived from an EMBL/GenBank/DDBJ whole genome shotgun (WGS) entry which is preliminary data.</text>
</comment>
<dbReference type="STRING" id="1817841.A3B10_02295"/>
<sequence length="71" mass="7989">MRIDYDPKVDALNITFRKGRVGKTVELAPEVNLDLDSKGRPLYLEVIGAAEKFGKKHLFTIQFKNLKAVAT</sequence>
<dbReference type="AlphaFoldDB" id="A0A1F5PY29"/>
<proteinExistence type="predicted"/>
<dbReference type="EMBL" id="MFFB01000008">
    <property type="protein sequence ID" value="OGE94764.1"/>
    <property type="molecule type" value="Genomic_DNA"/>
</dbReference>
<dbReference type="Proteomes" id="UP000177281">
    <property type="component" value="Unassembled WGS sequence"/>
</dbReference>
<evidence type="ECO:0000313" key="2">
    <source>
        <dbReference type="Proteomes" id="UP000177281"/>
    </source>
</evidence>
<gene>
    <name evidence="1" type="ORF">A3B10_02295</name>
</gene>
<dbReference type="Pfam" id="PF10049">
    <property type="entry name" value="DUF2283"/>
    <property type="match status" value="1"/>
</dbReference>
<organism evidence="1 2">
    <name type="scientific">Candidatus Doudnabacteria bacterium RIFCSPLOWO2_01_FULL_44_21</name>
    <dbReference type="NCBI Taxonomy" id="1817841"/>
    <lineage>
        <taxon>Bacteria</taxon>
        <taxon>Candidatus Doudnaibacteriota</taxon>
    </lineage>
</organism>
<protein>
    <recommendedName>
        <fullName evidence="3">DUF2283 domain-containing protein</fullName>
    </recommendedName>
</protein>